<protein>
    <submittedName>
        <fullName evidence="1">Uncharacterized protein</fullName>
    </submittedName>
</protein>
<evidence type="ECO:0000313" key="2">
    <source>
        <dbReference type="Proteomes" id="UP001060085"/>
    </source>
</evidence>
<evidence type="ECO:0000313" key="1">
    <source>
        <dbReference type="EMBL" id="KAI5680742.1"/>
    </source>
</evidence>
<accession>A0ACC0C7C3</accession>
<reference evidence="2" key="1">
    <citation type="journal article" date="2023" name="Nat. Plants">
        <title>Single-cell RNA sequencing provides a high-resolution roadmap for understanding the multicellular compartmentation of specialized metabolism.</title>
        <authorList>
            <person name="Sun S."/>
            <person name="Shen X."/>
            <person name="Li Y."/>
            <person name="Li Y."/>
            <person name="Wang S."/>
            <person name="Li R."/>
            <person name="Zhang H."/>
            <person name="Shen G."/>
            <person name="Guo B."/>
            <person name="Wei J."/>
            <person name="Xu J."/>
            <person name="St-Pierre B."/>
            <person name="Chen S."/>
            <person name="Sun C."/>
        </authorList>
    </citation>
    <scope>NUCLEOTIDE SEQUENCE [LARGE SCALE GENOMIC DNA]</scope>
</reference>
<proteinExistence type="predicted"/>
<gene>
    <name evidence="1" type="ORF">M9H77_01969</name>
</gene>
<comment type="caution">
    <text evidence="1">The sequence shown here is derived from an EMBL/GenBank/DDBJ whole genome shotgun (WGS) entry which is preliminary data.</text>
</comment>
<dbReference type="EMBL" id="CM044701">
    <property type="protein sequence ID" value="KAI5680742.1"/>
    <property type="molecule type" value="Genomic_DNA"/>
</dbReference>
<dbReference type="Proteomes" id="UP001060085">
    <property type="component" value="Linkage Group LG01"/>
</dbReference>
<organism evidence="1 2">
    <name type="scientific">Catharanthus roseus</name>
    <name type="common">Madagascar periwinkle</name>
    <name type="synonym">Vinca rosea</name>
    <dbReference type="NCBI Taxonomy" id="4058"/>
    <lineage>
        <taxon>Eukaryota</taxon>
        <taxon>Viridiplantae</taxon>
        <taxon>Streptophyta</taxon>
        <taxon>Embryophyta</taxon>
        <taxon>Tracheophyta</taxon>
        <taxon>Spermatophyta</taxon>
        <taxon>Magnoliopsida</taxon>
        <taxon>eudicotyledons</taxon>
        <taxon>Gunneridae</taxon>
        <taxon>Pentapetalae</taxon>
        <taxon>asterids</taxon>
        <taxon>lamiids</taxon>
        <taxon>Gentianales</taxon>
        <taxon>Apocynaceae</taxon>
        <taxon>Rauvolfioideae</taxon>
        <taxon>Vinceae</taxon>
        <taxon>Catharanthinae</taxon>
        <taxon>Catharanthus</taxon>
    </lineage>
</organism>
<sequence>MYFSVTLCHIVSCIRRIIPFPYKFICKQIMEHQELAMQELRKGPWLEEEDERLIAVVSVLGQRRWDALAKASGLKRSGKSCRLRWMNYLRPNLKHGHITAEEENLIIQLHKQWGNRWSRIARRLPGRTDNEIKNYWRSHLRKKTLTLEPDAAYSTTSLNNGQCQNSSRSMNEEAVSPCSSNNEEWIACKKRDNNLTSDAFDLSRFELSYCSSPYETRLITDWISKWSPREDQTEETHQENVNFCPPELISGYGDSDSSIWDGPFSIWDMD</sequence>
<keyword evidence="2" id="KW-1185">Reference proteome</keyword>
<name>A0ACC0C7C3_CATRO</name>